<keyword evidence="3" id="KW-1185">Reference proteome</keyword>
<evidence type="ECO:0000313" key="3">
    <source>
        <dbReference type="Proteomes" id="UP000049455"/>
    </source>
</evidence>
<dbReference type="OrthoDB" id="7355053at2"/>
<feature type="compositionally biased region" description="Low complexity" evidence="1">
    <location>
        <begin position="154"/>
        <end position="164"/>
    </location>
</feature>
<dbReference type="RefSeq" id="WP_055662265.1">
    <property type="nucleotide sequence ID" value="NZ_CYPR01000035.1"/>
</dbReference>
<name>A0A0M7B4Z1_9RHOB</name>
<proteinExistence type="predicted"/>
<dbReference type="Proteomes" id="UP000049455">
    <property type="component" value="Unassembled WGS sequence"/>
</dbReference>
<reference evidence="2 3" key="1">
    <citation type="submission" date="2015-09" db="EMBL/GenBank/DDBJ databases">
        <authorList>
            <person name="Jackson K.R."/>
            <person name="Lunt B.L."/>
            <person name="Fisher J.N.B."/>
            <person name="Gardner A.V."/>
            <person name="Bailey M.E."/>
            <person name="Deus L.M."/>
            <person name="Earl A.S."/>
            <person name="Gibby P.D."/>
            <person name="Hartmann K.A."/>
            <person name="Liu J.E."/>
            <person name="Manci A.M."/>
            <person name="Nielsen D.A."/>
            <person name="Solomon M.B."/>
            <person name="Breakwell D.P."/>
            <person name="Burnett S.H."/>
            <person name="Grose J.H."/>
        </authorList>
    </citation>
    <scope>NUCLEOTIDE SEQUENCE [LARGE SCALE GENOMIC DNA]</scope>
    <source>
        <strain evidence="2 3">CECT 7799</strain>
    </source>
</reference>
<protein>
    <recommendedName>
        <fullName evidence="4">Holin of 3TMs, for gene-transfer release</fullName>
    </recommendedName>
</protein>
<organism evidence="2 3">
    <name type="scientific">Jannaschia seosinensis</name>
    <dbReference type="NCBI Taxonomy" id="313367"/>
    <lineage>
        <taxon>Bacteria</taxon>
        <taxon>Pseudomonadati</taxon>
        <taxon>Pseudomonadota</taxon>
        <taxon>Alphaproteobacteria</taxon>
        <taxon>Rhodobacterales</taxon>
        <taxon>Roseobacteraceae</taxon>
        <taxon>Jannaschia</taxon>
    </lineage>
</organism>
<evidence type="ECO:0000313" key="2">
    <source>
        <dbReference type="EMBL" id="CUH22111.1"/>
    </source>
</evidence>
<evidence type="ECO:0008006" key="4">
    <source>
        <dbReference type="Google" id="ProtNLM"/>
    </source>
</evidence>
<dbReference type="STRING" id="313367.JSE7799_00588"/>
<accession>A0A0M7B4Z1</accession>
<dbReference type="Pfam" id="PF11351">
    <property type="entry name" value="GTA_holin_3TM"/>
    <property type="match status" value="1"/>
</dbReference>
<sequence>MGMIGGIGAVSAMIGTAGRAVRGVSEVFVPNASDGQRLGAAARGAALDQLSEEFSVVGQGLFDRCVDGLNRLPRPMLALGTLGLFVYAMVDPPGFAARMEGLAFVPDPLWWLLGAIVGFYFGARELHYRRAPNPPAPRAEAVHSAWIAPVTVPEAEAPPANDNPALRDWHGSTY</sequence>
<feature type="region of interest" description="Disordered" evidence="1">
    <location>
        <begin position="154"/>
        <end position="174"/>
    </location>
</feature>
<gene>
    <name evidence="2" type="ORF">JSE7799_00588</name>
</gene>
<feature type="compositionally biased region" description="Basic and acidic residues" evidence="1">
    <location>
        <begin position="165"/>
        <end position="174"/>
    </location>
</feature>
<dbReference type="AlphaFoldDB" id="A0A0M7B4Z1"/>
<dbReference type="EMBL" id="CYPR01000035">
    <property type="protein sequence ID" value="CUH22111.1"/>
    <property type="molecule type" value="Genomic_DNA"/>
</dbReference>
<dbReference type="InterPro" id="IPR021497">
    <property type="entry name" value="GTA_holin_3TM"/>
</dbReference>
<evidence type="ECO:0000256" key="1">
    <source>
        <dbReference type="SAM" id="MobiDB-lite"/>
    </source>
</evidence>